<keyword evidence="3" id="KW-1185">Reference proteome</keyword>
<dbReference type="Gene3D" id="3.10.180.10">
    <property type="entry name" value="2,3-Dihydroxybiphenyl 1,2-Dioxygenase, domain 1"/>
    <property type="match status" value="2"/>
</dbReference>
<name>A0ABS7S436_9MICO</name>
<accession>A0ABS7S436</accession>
<dbReference type="RefSeq" id="WP_223402628.1">
    <property type="nucleotide sequence ID" value="NZ_JAGSHT010000002.1"/>
</dbReference>
<evidence type="ECO:0000259" key="1">
    <source>
        <dbReference type="Pfam" id="PF18029"/>
    </source>
</evidence>
<protein>
    <recommendedName>
        <fullName evidence="1">Glyoxalase-like domain-containing protein</fullName>
    </recommendedName>
</protein>
<evidence type="ECO:0000313" key="3">
    <source>
        <dbReference type="Proteomes" id="UP000826651"/>
    </source>
</evidence>
<evidence type="ECO:0000313" key="2">
    <source>
        <dbReference type="EMBL" id="MBZ2195080.1"/>
    </source>
</evidence>
<dbReference type="Proteomes" id="UP000826651">
    <property type="component" value="Unassembled WGS sequence"/>
</dbReference>
<dbReference type="InterPro" id="IPR029068">
    <property type="entry name" value="Glyas_Bleomycin-R_OHBP_Dase"/>
</dbReference>
<dbReference type="PANTHER" id="PTHR35908:SF1">
    <property type="entry name" value="CONSERVED PROTEIN"/>
    <property type="match status" value="1"/>
</dbReference>
<comment type="caution">
    <text evidence="2">The sequence shown here is derived from an EMBL/GenBank/DDBJ whole genome shotgun (WGS) entry which is preliminary data.</text>
</comment>
<feature type="domain" description="Glyoxalase-like" evidence="1">
    <location>
        <begin position="308"/>
        <end position="409"/>
    </location>
</feature>
<proteinExistence type="predicted"/>
<dbReference type="SUPFAM" id="SSF54593">
    <property type="entry name" value="Glyoxalase/Bleomycin resistance protein/Dihydroxybiphenyl dioxygenase"/>
    <property type="match status" value="1"/>
</dbReference>
<organism evidence="2 3">
    <name type="scientific">Occultella gossypii</name>
    <dbReference type="NCBI Taxonomy" id="2800820"/>
    <lineage>
        <taxon>Bacteria</taxon>
        <taxon>Bacillati</taxon>
        <taxon>Actinomycetota</taxon>
        <taxon>Actinomycetes</taxon>
        <taxon>Micrococcales</taxon>
        <taxon>Ruaniaceae</taxon>
        <taxon>Occultella</taxon>
    </lineage>
</organism>
<reference evidence="2 3" key="1">
    <citation type="submission" date="2021-04" db="EMBL/GenBank/DDBJ databases">
        <title>Ruania sp. nov., isolated from sandy soil of mangrove forest.</title>
        <authorList>
            <person name="Ge X."/>
            <person name="Huang R."/>
            <person name="Liu W."/>
        </authorList>
    </citation>
    <scope>NUCLEOTIDE SEQUENCE [LARGE SCALE GENOMIC DNA]</scope>
    <source>
        <strain evidence="2 3">N2-46</strain>
    </source>
</reference>
<gene>
    <name evidence="2" type="ORF">KCQ71_02850</name>
</gene>
<dbReference type="EMBL" id="JAGSHT010000002">
    <property type="protein sequence ID" value="MBZ2195080.1"/>
    <property type="molecule type" value="Genomic_DNA"/>
</dbReference>
<feature type="domain" description="Glyoxalase-like" evidence="1">
    <location>
        <begin position="105"/>
        <end position="198"/>
    </location>
</feature>
<dbReference type="InterPro" id="IPR041581">
    <property type="entry name" value="Glyoxalase_6"/>
</dbReference>
<sequence>MAQVDTSGFRDAEGTPDWRVVDGHPSTWFEAPSLSAGAELVARIVSVAAGAAVAIDLRAGGVRVRLGGRSGAFTGEDAEVARAVSAAARDLALVADPAALQAVRLVIDASDRATVLPFWRTVLGYGADGEDALADPLGRWPVVSFAPQDPLRPLRNRMHVDVVRVAESVTAAREVTGQVPHGPFGLALADPDGNVVDLVPGGNLGDRPETSDWRAIFGAMTHYRTDSLVQGSALATAVATLADEAGEPLLVDLQPDGVTIDSGKDQFEDADGGTRAAFVELAAAIQAAARDLGLTAAPDQVGFVQYGIDAVDIPATRAFWTATLGYRPDPRAHLTDIYDPRRLNPVLFFQDLDPADVERRRQRDRLHLDVFVPRDLAEARVETAVTSGGRIVGEQDGRWTVADPEGNELTFRADGA</sequence>
<dbReference type="PANTHER" id="PTHR35908">
    <property type="entry name" value="HYPOTHETICAL FUSION PROTEIN"/>
    <property type="match status" value="1"/>
</dbReference>
<dbReference type="Pfam" id="PF18029">
    <property type="entry name" value="Glyoxalase_6"/>
    <property type="match status" value="2"/>
</dbReference>